<dbReference type="AlphaFoldDB" id="A0A917XFH3"/>
<keyword evidence="3" id="KW-1185">Reference proteome</keyword>
<reference evidence="2" key="2">
    <citation type="submission" date="2020-09" db="EMBL/GenBank/DDBJ databases">
        <authorList>
            <person name="Sun Q."/>
            <person name="Zhou Y."/>
        </authorList>
    </citation>
    <scope>NUCLEOTIDE SEQUENCE</scope>
    <source>
        <strain evidence="2">CGMCC 4.7110</strain>
    </source>
</reference>
<dbReference type="InterPro" id="IPR011051">
    <property type="entry name" value="RmlC_Cupin_sf"/>
</dbReference>
<dbReference type="PANTHER" id="PTHR13903:SF8">
    <property type="entry name" value="PIRIN"/>
    <property type="match status" value="1"/>
</dbReference>
<name>A0A917XFH3_9ACTN</name>
<dbReference type="SUPFAM" id="SSF51182">
    <property type="entry name" value="RmlC-like cupins"/>
    <property type="match status" value="1"/>
</dbReference>
<evidence type="ECO:0000313" key="3">
    <source>
        <dbReference type="Proteomes" id="UP000653411"/>
    </source>
</evidence>
<gene>
    <name evidence="2" type="ORF">GCM10011578_049250</name>
</gene>
<dbReference type="Pfam" id="PF05726">
    <property type="entry name" value="Pirin_C"/>
    <property type="match status" value="1"/>
</dbReference>
<dbReference type="EMBL" id="BMML01000011">
    <property type="protein sequence ID" value="GGN19364.1"/>
    <property type="molecule type" value="Genomic_DNA"/>
</dbReference>
<comment type="caution">
    <text evidence="2">The sequence shown here is derived from an EMBL/GenBank/DDBJ whole genome shotgun (WGS) entry which is preliminary data.</text>
</comment>
<feature type="domain" description="Pirin C-terminal" evidence="1">
    <location>
        <begin position="87"/>
        <end position="195"/>
    </location>
</feature>
<dbReference type="Proteomes" id="UP000653411">
    <property type="component" value="Unassembled WGS sequence"/>
</dbReference>
<sequence length="202" mass="21198">MTAGSGIQHHESPSERLVMEGGAVQGVQLWVNLPSTLKMTAPRYQDIGGSRLSLLTSGDGGVLVRVIAGEIAGHRGPGVTHTPITLAHVSIAPGARLRVPWRPDFSAMAYVLSGRGTFGAERRPTVEGQIAYFGAGETLTVTAGDRQANRTGEMEVLLLGGLPLGEPLAAYGPFVMNTHEEITQAIEDYQSGRMGVIPASAA</sequence>
<organism evidence="2 3">
    <name type="scientific">Streptomyces fuscichromogenes</name>
    <dbReference type="NCBI Taxonomy" id="1324013"/>
    <lineage>
        <taxon>Bacteria</taxon>
        <taxon>Bacillati</taxon>
        <taxon>Actinomycetota</taxon>
        <taxon>Actinomycetes</taxon>
        <taxon>Kitasatosporales</taxon>
        <taxon>Streptomycetaceae</taxon>
        <taxon>Streptomyces</taxon>
    </lineage>
</organism>
<reference evidence="2" key="1">
    <citation type="journal article" date="2014" name="Int. J. Syst. Evol. Microbiol.">
        <title>Complete genome sequence of Corynebacterium casei LMG S-19264T (=DSM 44701T), isolated from a smear-ripened cheese.</title>
        <authorList>
            <consortium name="US DOE Joint Genome Institute (JGI-PGF)"/>
            <person name="Walter F."/>
            <person name="Albersmeier A."/>
            <person name="Kalinowski J."/>
            <person name="Ruckert C."/>
        </authorList>
    </citation>
    <scope>NUCLEOTIDE SEQUENCE</scope>
    <source>
        <strain evidence="2">CGMCC 4.7110</strain>
    </source>
</reference>
<evidence type="ECO:0000313" key="2">
    <source>
        <dbReference type="EMBL" id="GGN19364.1"/>
    </source>
</evidence>
<dbReference type="CDD" id="cd02247">
    <property type="entry name" value="cupin_pirin_C"/>
    <property type="match status" value="1"/>
</dbReference>
<dbReference type="InterPro" id="IPR008778">
    <property type="entry name" value="Pirin_C_dom"/>
</dbReference>
<dbReference type="InterPro" id="IPR012093">
    <property type="entry name" value="Pirin"/>
</dbReference>
<protein>
    <recommendedName>
        <fullName evidence="1">Pirin C-terminal domain-containing protein</fullName>
    </recommendedName>
</protein>
<accession>A0A917XFH3</accession>
<evidence type="ECO:0000259" key="1">
    <source>
        <dbReference type="Pfam" id="PF05726"/>
    </source>
</evidence>
<proteinExistence type="predicted"/>
<dbReference type="InterPro" id="IPR014710">
    <property type="entry name" value="RmlC-like_jellyroll"/>
</dbReference>
<dbReference type="PIRSF" id="PIRSF006232">
    <property type="entry name" value="Pirin"/>
    <property type="match status" value="1"/>
</dbReference>
<dbReference type="Gene3D" id="2.60.120.10">
    <property type="entry name" value="Jelly Rolls"/>
    <property type="match status" value="1"/>
</dbReference>
<dbReference type="PANTHER" id="PTHR13903">
    <property type="entry name" value="PIRIN-RELATED"/>
    <property type="match status" value="1"/>
</dbReference>